<evidence type="ECO:0000313" key="9">
    <source>
        <dbReference type="Proteomes" id="UP000001318"/>
    </source>
</evidence>
<keyword evidence="3" id="KW-1003">Cell membrane</keyword>
<feature type="transmembrane region" description="Helical" evidence="7">
    <location>
        <begin position="76"/>
        <end position="94"/>
    </location>
</feature>
<reference evidence="8 9" key="1">
    <citation type="journal article" date="2008" name="J. Bacteriol.">
        <title>Genome of the actinomycete plant pathogen Clavibacter michiganensis subsp. sepedonicus suggests recent niche adaptation.</title>
        <authorList>
            <person name="Bentley S.D."/>
            <person name="Corton C."/>
            <person name="Brown S.E."/>
            <person name="Barron A."/>
            <person name="Clark L."/>
            <person name="Doggett J."/>
            <person name="Harris B."/>
            <person name="Ormond D."/>
            <person name="Quail M.A."/>
            <person name="May G."/>
            <person name="Francis D."/>
            <person name="Knudson D."/>
            <person name="Parkhill J."/>
            <person name="Ishimaru C.A."/>
        </authorList>
    </citation>
    <scope>NUCLEOTIDE SEQUENCE [LARGE SCALE GENOMIC DNA]</scope>
    <source>
        <strain evidence="9">ATCC 33113 / DSM 20744 / JCM 9667 / LMG 2889 / ICMP 2535 / C-1</strain>
    </source>
</reference>
<dbReference type="InterPro" id="IPR032808">
    <property type="entry name" value="DoxX"/>
</dbReference>
<evidence type="ECO:0000313" key="8">
    <source>
        <dbReference type="EMBL" id="CAQ02418.1"/>
    </source>
</evidence>
<dbReference type="PANTHER" id="PTHR33452">
    <property type="entry name" value="OXIDOREDUCTASE CATD-RELATED"/>
    <property type="match status" value="1"/>
</dbReference>
<gene>
    <name evidence="8" type="ordered locus">CMS2332</name>
</gene>
<dbReference type="PANTHER" id="PTHR33452:SF1">
    <property type="entry name" value="INNER MEMBRANE PROTEIN YPHA-RELATED"/>
    <property type="match status" value="1"/>
</dbReference>
<evidence type="ECO:0000256" key="5">
    <source>
        <dbReference type="ARBA" id="ARBA00022989"/>
    </source>
</evidence>
<keyword evidence="9" id="KW-1185">Reference proteome</keyword>
<dbReference type="HOGENOM" id="CLU_1329999_0_0_11"/>
<keyword evidence="4 7" id="KW-0812">Transmembrane</keyword>
<feature type="transmembrane region" description="Helical" evidence="7">
    <location>
        <begin position="134"/>
        <end position="159"/>
    </location>
</feature>
<organism evidence="8 9">
    <name type="scientific">Clavibacter sepedonicus</name>
    <name type="common">Clavibacter michiganensis subsp. sepedonicus</name>
    <dbReference type="NCBI Taxonomy" id="31964"/>
    <lineage>
        <taxon>Bacteria</taxon>
        <taxon>Bacillati</taxon>
        <taxon>Actinomycetota</taxon>
        <taxon>Actinomycetes</taxon>
        <taxon>Micrococcales</taxon>
        <taxon>Microbacteriaceae</taxon>
        <taxon>Clavibacter</taxon>
    </lineage>
</organism>
<keyword evidence="5 7" id="KW-1133">Transmembrane helix</keyword>
<feature type="transmembrane region" description="Helical" evidence="7">
    <location>
        <begin position="174"/>
        <end position="195"/>
    </location>
</feature>
<evidence type="ECO:0000256" key="4">
    <source>
        <dbReference type="ARBA" id="ARBA00022692"/>
    </source>
</evidence>
<feature type="transmembrane region" description="Helical" evidence="7">
    <location>
        <begin position="106"/>
        <end position="127"/>
    </location>
</feature>
<dbReference type="KEGG" id="cms:CMS2332"/>
<evidence type="ECO:0000256" key="2">
    <source>
        <dbReference type="ARBA" id="ARBA00006679"/>
    </source>
</evidence>
<sequence length="206" mass="21621">MGMSPSRSRSPRSGEIARSRIARIPAPITPAGHALRPLAPHDTDSRYIHHHHRKRGEPRMRTLLHPARTSPALQDAALLIARVAIGFILMAHGLQKFLDYTLDGTAATFTQMGIPVPAAAAVFAATVETVGGAALIIGLLTPVVAALNVLNLLGAFVIVHADKGVFVDGGGYELVLALIAGLVVVGLLGAGRFSVDGLLSRRTRTA</sequence>
<comment type="similarity">
    <text evidence="2">Belongs to the DoxX family.</text>
</comment>
<dbReference type="InterPro" id="IPR051907">
    <property type="entry name" value="DoxX-like_oxidoreductase"/>
</dbReference>
<proteinExistence type="inferred from homology"/>
<evidence type="ECO:0000256" key="7">
    <source>
        <dbReference type="SAM" id="Phobius"/>
    </source>
</evidence>
<dbReference type="Pfam" id="PF07681">
    <property type="entry name" value="DoxX"/>
    <property type="match status" value="1"/>
</dbReference>
<dbReference type="EMBL" id="AM849034">
    <property type="protein sequence ID" value="CAQ02418.1"/>
    <property type="molecule type" value="Genomic_DNA"/>
</dbReference>
<evidence type="ECO:0000256" key="6">
    <source>
        <dbReference type="ARBA" id="ARBA00023136"/>
    </source>
</evidence>
<keyword evidence="6 7" id="KW-0472">Membrane</keyword>
<name>B0RGL1_CLASE</name>
<evidence type="ECO:0000256" key="3">
    <source>
        <dbReference type="ARBA" id="ARBA00022475"/>
    </source>
</evidence>
<accession>B0RGL1</accession>
<comment type="subcellular location">
    <subcellularLocation>
        <location evidence="1">Cell membrane</location>
        <topology evidence="1">Multi-pass membrane protein</topology>
    </subcellularLocation>
</comment>
<dbReference type="eggNOG" id="COG2259">
    <property type="taxonomic scope" value="Bacteria"/>
</dbReference>
<dbReference type="GO" id="GO:0005886">
    <property type="term" value="C:plasma membrane"/>
    <property type="evidence" value="ECO:0007669"/>
    <property type="project" value="UniProtKB-SubCell"/>
</dbReference>
<dbReference type="AlphaFoldDB" id="B0RGL1"/>
<dbReference type="Proteomes" id="UP000001318">
    <property type="component" value="Chromosome"/>
</dbReference>
<protein>
    <submittedName>
        <fullName evidence="8">Integral membrane protein</fullName>
    </submittedName>
</protein>
<evidence type="ECO:0000256" key="1">
    <source>
        <dbReference type="ARBA" id="ARBA00004651"/>
    </source>
</evidence>